<comment type="subcellular location">
    <subcellularLocation>
        <location evidence="3">Cytoplasm</location>
    </subcellularLocation>
    <subcellularLocation>
        <location evidence="2">Membrane</location>
    </subcellularLocation>
    <subcellularLocation>
        <location evidence="1">Nucleus</location>
    </subcellularLocation>
</comment>
<dbReference type="InterPro" id="IPR001849">
    <property type="entry name" value="PH_domain"/>
</dbReference>
<name>A0A9D3PGK7_MEGAT</name>
<dbReference type="Proteomes" id="UP001046870">
    <property type="component" value="Chromosome 21"/>
</dbReference>
<evidence type="ECO:0000256" key="2">
    <source>
        <dbReference type="ARBA" id="ARBA00004370"/>
    </source>
</evidence>
<feature type="compositionally biased region" description="Basic and acidic residues" evidence="7">
    <location>
        <begin position="247"/>
        <end position="260"/>
    </location>
</feature>
<dbReference type="GO" id="GO:0005737">
    <property type="term" value="C:cytoplasm"/>
    <property type="evidence" value="ECO:0007669"/>
    <property type="project" value="UniProtKB-SubCell"/>
</dbReference>
<feature type="region of interest" description="Disordered" evidence="7">
    <location>
        <begin position="389"/>
        <end position="411"/>
    </location>
</feature>
<dbReference type="SMART" id="SM00233">
    <property type="entry name" value="PH"/>
    <property type="match status" value="1"/>
</dbReference>
<reference evidence="9" key="1">
    <citation type="submission" date="2021-01" db="EMBL/GenBank/DDBJ databases">
        <authorList>
            <person name="Zahm M."/>
            <person name="Roques C."/>
            <person name="Cabau C."/>
            <person name="Klopp C."/>
            <person name="Donnadieu C."/>
            <person name="Jouanno E."/>
            <person name="Lampietro C."/>
            <person name="Louis A."/>
            <person name="Herpin A."/>
            <person name="Echchiki A."/>
            <person name="Berthelot C."/>
            <person name="Parey E."/>
            <person name="Roest-Crollius H."/>
            <person name="Braasch I."/>
            <person name="Postlethwait J."/>
            <person name="Bobe J."/>
            <person name="Montfort J."/>
            <person name="Bouchez O."/>
            <person name="Begum T."/>
            <person name="Mejri S."/>
            <person name="Adams A."/>
            <person name="Chen W.-J."/>
            <person name="Guiguen Y."/>
        </authorList>
    </citation>
    <scope>NUCLEOTIDE SEQUENCE</scope>
    <source>
        <strain evidence="9">YG-15Mar2019-1</strain>
        <tissue evidence="9">Brain</tissue>
    </source>
</reference>
<dbReference type="CDD" id="cd13317">
    <property type="entry name" value="PH_PLEKHO1_PLEKHO2"/>
    <property type="match status" value="1"/>
</dbReference>
<dbReference type="InterPro" id="IPR011993">
    <property type="entry name" value="PH-like_dom_sf"/>
</dbReference>
<dbReference type="AlphaFoldDB" id="A0A9D3PGK7"/>
<evidence type="ECO:0000256" key="7">
    <source>
        <dbReference type="SAM" id="MobiDB-lite"/>
    </source>
</evidence>
<feature type="region of interest" description="Disordered" evidence="7">
    <location>
        <begin position="329"/>
        <end position="359"/>
    </location>
</feature>
<dbReference type="SUPFAM" id="SSF50729">
    <property type="entry name" value="PH domain-like"/>
    <property type="match status" value="1"/>
</dbReference>
<keyword evidence="10" id="KW-1185">Reference proteome</keyword>
<organism evidence="9 10">
    <name type="scientific">Megalops atlanticus</name>
    <name type="common">Tarpon</name>
    <name type="synonym">Clupea gigantea</name>
    <dbReference type="NCBI Taxonomy" id="7932"/>
    <lineage>
        <taxon>Eukaryota</taxon>
        <taxon>Metazoa</taxon>
        <taxon>Chordata</taxon>
        <taxon>Craniata</taxon>
        <taxon>Vertebrata</taxon>
        <taxon>Euteleostomi</taxon>
        <taxon>Actinopterygii</taxon>
        <taxon>Neopterygii</taxon>
        <taxon>Teleostei</taxon>
        <taxon>Elopiformes</taxon>
        <taxon>Megalopidae</taxon>
        <taxon>Megalops</taxon>
    </lineage>
</organism>
<evidence type="ECO:0000256" key="3">
    <source>
        <dbReference type="ARBA" id="ARBA00004496"/>
    </source>
</evidence>
<dbReference type="Pfam" id="PF00169">
    <property type="entry name" value="PH"/>
    <property type="match status" value="1"/>
</dbReference>
<feature type="domain" description="PH" evidence="8">
    <location>
        <begin position="19"/>
        <end position="130"/>
    </location>
</feature>
<dbReference type="EMBL" id="JAFDVH010000021">
    <property type="protein sequence ID" value="KAG7457633.1"/>
    <property type="molecule type" value="Genomic_DNA"/>
</dbReference>
<feature type="region of interest" description="Disordered" evidence="7">
    <location>
        <begin position="293"/>
        <end position="312"/>
    </location>
</feature>
<dbReference type="GO" id="GO:0032587">
    <property type="term" value="C:ruffle membrane"/>
    <property type="evidence" value="ECO:0007669"/>
    <property type="project" value="TreeGrafter"/>
</dbReference>
<dbReference type="GO" id="GO:1901739">
    <property type="term" value="P:regulation of myoblast fusion"/>
    <property type="evidence" value="ECO:0007669"/>
    <property type="project" value="TreeGrafter"/>
</dbReference>
<protein>
    <recommendedName>
        <fullName evidence="8">PH domain-containing protein</fullName>
    </recommendedName>
</protein>
<dbReference type="GO" id="GO:0005634">
    <property type="term" value="C:nucleus"/>
    <property type="evidence" value="ECO:0007669"/>
    <property type="project" value="UniProtKB-SubCell"/>
</dbReference>
<feature type="compositionally biased region" description="Polar residues" evidence="7">
    <location>
        <begin position="341"/>
        <end position="353"/>
    </location>
</feature>
<evidence type="ECO:0000256" key="6">
    <source>
        <dbReference type="ARBA" id="ARBA00023242"/>
    </source>
</evidence>
<dbReference type="GO" id="GO:0036195">
    <property type="term" value="C:muscle cell projection membrane"/>
    <property type="evidence" value="ECO:0007669"/>
    <property type="project" value="TreeGrafter"/>
</dbReference>
<dbReference type="PROSITE" id="PS50003">
    <property type="entry name" value="PH_DOMAIN"/>
    <property type="match status" value="1"/>
</dbReference>
<evidence type="ECO:0000313" key="10">
    <source>
        <dbReference type="Proteomes" id="UP001046870"/>
    </source>
</evidence>
<dbReference type="OrthoDB" id="6358316at2759"/>
<keyword evidence="4" id="KW-0963">Cytoplasm</keyword>
<feature type="compositionally biased region" description="Basic residues" evidence="7">
    <location>
        <begin position="82"/>
        <end position="91"/>
    </location>
</feature>
<dbReference type="PANTHER" id="PTHR15871:SF1">
    <property type="entry name" value="PLECKSTRIN HOMOLOGY DOMAIN-CONTAINING FAMILY O MEMBER 1"/>
    <property type="match status" value="1"/>
</dbReference>
<accession>A0A9D3PGK7</accession>
<evidence type="ECO:0000259" key="8">
    <source>
        <dbReference type="PROSITE" id="PS50003"/>
    </source>
</evidence>
<gene>
    <name evidence="9" type="ORF">MATL_G00229190</name>
</gene>
<proteinExistence type="predicted"/>
<evidence type="ECO:0000256" key="1">
    <source>
        <dbReference type="ARBA" id="ARBA00004123"/>
    </source>
</evidence>
<feature type="region of interest" description="Disordered" evidence="7">
    <location>
        <begin position="75"/>
        <end position="99"/>
    </location>
</feature>
<feature type="compositionally biased region" description="Polar residues" evidence="7">
    <location>
        <begin position="12"/>
        <end position="21"/>
    </location>
</feature>
<dbReference type="PANTHER" id="PTHR15871">
    <property type="entry name" value="PH DOMAIN-CONTAINING PROTEIN"/>
    <property type="match status" value="1"/>
</dbReference>
<keyword evidence="6" id="KW-0539">Nucleus</keyword>
<evidence type="ECO:0000256" key="5">
    <source>
        <dbReference type="ARBA" id="ARBA00023136"/>
    </source>
</evidence>
<dbReference type="Gene3D" id="2.30.29.30">
    <property type="entry name" value="Pleckstrin-homology domain (PH domain)/Phosphotyrosine-binding domain (PTB)"/>
    <property type="match status" value="1"/>
</dbReference>
<dbReference type="InterPro" id="IPR043448">
    <property type="entry name" value="PKHO1/2"/>
</dbReference>
<evidence type="ECO:0000256" key="4">
    <source>
        <dbReference type="ARBA" id="ARBA00022490"/>
    </source>
</evidence>
<sequence>MKKSNSKRGPHDSNQQSSQPDKTGWIRKFCGKGIFREIWKNRFVVLKGDHLYISEKEVKDEKRVQEVINLTDYERSEELRKSKSRSKKNHSKFTLLRSRQPGNTVPNLVFLAVSPEEKEAWMNVLNAAITRAKNSILDEVTVEEHSPLAHLTRDRAKIPHARRLPTRGHLMAVASTSTSDGMLTLDLIQEEDGSAPEGRDPCEISIRVDLDDSSPRLVLGRQRCNTDITGPARLSAEIRAKSGSLPRRCEPSRDWRHLEGQSRTPQPGKRPTPSEKSRCVSMEEILSRSDAFAARRSGPAPSPAPAASATPPLQELISRKLERTQELLGVVRSPERGAGDSPSSRKGSDSQGSRAEAEQLLQEAVSAWDEAREVLEEVKELQVLFQQLDLAPAVPLTPSRDGTLRNPQQTP</sequence>
<comment type="caution">
    <text evidence="9">The sequence shown here is derived from an EMBL/GenBank/DDBJ whole genome shotgun (WGS) entry which is preliminary data.</text>
</comment>
<feature type="region of interest" description="Disordered" evidence="7">
    <location>
        <begin position="241"/>
        <end position="280"/>
    </location>
</feature>
<evidence type="ECO:0000313" key="9">
    <source>
        <dbReference type="EMBL" id="KAG7457633.1"/>
    </source>
</evidence>
<keyword evidence="5" id="KW-0472">Membrane</keyword>
<feature type="region of interest" description="Disordered" evidence="7">
    <location>
        <begin position="1"/>
        <end position="24"/>
    </location>
</feature>